<keyword evidence="1" id="KW-0119">Carbohydrate metabolism</keyword>
<dbReference type="InterPro" id="IPR036237">
    <property type="entry name" value="Xyl_isomerase-like_sf"/>
</dbReference>
<feature type="domain" description="Xylose isomerase-like TIM barrel" evidence="2">
    <location>
        <begin position="23"/>
        <end position="264"/>
    </location>
</feature>
<dbReference type="Pfam" id="PF01261">
    <property type="entry name" value="AP_endonuc_2"/>
    <property type="match status" value="1"/>
</dbReference>
<dbReference type="RefSeq" id="WP_345378534.1">
    <property type="nucleotide sequence ID" value="NZ_BAABRR010000002.1"/>
</dbReference>
<evidence type="ECO:0000313" key="4">
    <source>
        <dbReference type="Proteomes" id="UP001426770"/>
    </source>
</evidence>
<protein>
    <submittedName>
        <fullName evidence="3">L-ribulose 3-epimerase</fullName>
    </submittedName>
</protein>
<dbReference type="InterPro" id="IPR013022">
    <property type="entry name" value="Xyl_isomerase-like_TIM-brl"/>
</dbReference>
<evidence type="ECO:0000256" key="1">
    <source>
        <dbReference type="ARBA" id="ARBA00023277"/>
    </source>
</evidence>
<sequence length="283" mass="29636">MTAPRLAISNIAWPAEEEAEVARALQGLGVAAVEIAPTKVFKDPTNVSDVELGSYVSFWSDHGIEVVAFQSMLFGREDLTLFQDASTRRAAIDHLARFVELAGRMDVGVLVFGSPRNRQVPDGATEASVWPLAVEVFSELGAIAAAAGTCLCIEPNPPQYACSFVTTAAAGARLVEDVNHPGFGLHLDAAGMTLAGDHIGDAVREHASLLRHYHVSAPQLGEIENMVVDHAAGFSALGDVGYQGAISIEMRPGSPGEGAARAAAAIDLTRSLLAESRGEGALP</sequence>
<dbReference type="EMBL" id="BAABRR010000002">
    <property type="protein sequence ID" value="GAA5518228.1"/>
    <property type="molecule type" value="Genomic_DNA"/>
</dbReference>
<evidence type="ECO:0000313" key="3">
    <source>
        <dbReference type="EMBL" id="GAA5518228.1"/>
    </source>
</evidence>
<gene>
    <name evidence="3" type="ORF">Lsed01_00650</name>
</gene>
<accession>A0ABP9WEJ9</accession>
<reference evidence="3 4" key="1">
    <citation type="submission" date="2024-02" db="EMBL/GenBank/DDBJ databases">
        <title>Lysinimicrobium sediminis NBRC 112286.</title>
        <authorList>
            <person name="Ichikawa N."/>
            <person name="Katano-Makiyama Y."/>
            <person name="Hidaka K."/>
        </authorList>
    </citation>
    <scope>NUCLEOTIDE SEQUENCE [LARGE SCALE GENOMIC DNA]</scope>
    <source>
        <strain evidence="3 4">NBRC 112286</strain>
    </source>
</reference>
<evidence type="ECO:0000259" key="2">
    <source>
        <dbReference type="Pfam" id="PF01261"/>
    </source>
</evidence>
<proteinExistence type="predicted"/>
<dbReference type="PANTHER" id="PTHR12110">
    <property type="entry name" value="HYDROXYPYRUVATE ISOMERASE"/>
    <property type="match status" value="1"/>
</dbReference>
<organism evidence="3 4">
    <name type="scientific">Demequina sediminis</name>
    <dbReference type="NCBI Taxonomy" id="1930058"/>
    <lineage>
        <taxon>Bacteria</taxon>
        <taxon>Bacillati</taxon>
        <taxon>Actinomycetota</taxon>
        <taxon>Actinomycetes</taxon>
        <taxon>Micrococcales</taxon>
        <taxon>Demequinaceae</taxon>
        <taxon>Demequina</taxon>
    </lineage>
</organism>
<dbReference type="PANTHER" id="PTHR12110:SF21">
    <property type="entry name" value="XYLOSE ISOMERASE-LIKE TIM BARREL DOMAIN-CONTAINING PROTEIN"/>
    <property type="match status" value="1"/>
</dbReference>
<dbReference type="InterPro" id="IPR050312">
    <property type="entry name" value="IolE/XylAMocC-like"/>
</dbReference>
<dbReference type="Gene3D" id="3.20.20.150">
    <property type="entry name" value="Divalent-metal-dependent TIM barrel enzymes"/>
    <property type="match status" value="1"/>
</dbReference>
<name>A0ABP9WEJ9_9MICO</name>
<dbReference type="Proteomes" id="UP001426770">
    <property type="component" value="Unassembled WGS sequence"/>
</dbReference>
<keyword evidence="4" id="KW-1185">Reference proteome</keyword>
<dbReference type="SUPFAM" id="SSF51658">
    <property type="entry name" value="Xylose isomerase-like"/>
    <property type="match status" value="1"/>
</dbReference>
<comment type="caution">
    <text evidence="3">The sequence shown here is derived from an EMBL/GenBank/DDBJ whole genome shotgun (WGS) entry which is preliminary data.</text>
</comment>